<protein>
    <submittedName>
        <fullName evidence="1">Uncharacterized protein</fullName>
    </submittedName>
</protein>
<accession>A0ABQ0EA31</accession>
<gene>
    <name evidence="1" type="ORF">Defa_20850</name>
</gene>
<dbReference type="Proteomes" id="UP001628192">
    <property type="component" value="Unassembled WGS sequence"/>
</dbReference>
<name>A0ABQ0EA31_9BACT</name>
<sequence>MPNIMTIDGTLQIGIEHGGQRHKDFTLRVPTLEDVENAIEEAGPDACNARMARHKWALCLTRLGDIPAKEITAELLGELPAPEFGVIKAAEDELIKKLLASSAESSAASEK</sequence>
<comment type="caution">
    <text evidence="1">The sequence shown here is derived from an EMBL/GenBank/DDBJ whole genome shotgun (WGS) entry which is preliminary data.</text>
</comment>
<keyword evidence="2" id="KW-1185">Reference proteome</keyword>
<evidence type="ECO:0000313" key="1">
    <source>
        <dbReference type="EMBL" id="GAB1254598.1"/>
    </source>
</evidence>
<proteinExistence type="predicted"/>
<reference evidence="1 2" key="1">
    <citation type="journal article" date="2025" name="Int. J. Syst. Evol. Microbiol.">
        <title>Desulfovibrio falkowii sp. nov., Porphyromonas miyakawae sp. nov., Mediterraneibacter flintii sp. nov. and Owariibacterium komagatae gen. nov., sp. nov., isolated from human faeces.</title>
        <authorList>
            <person name="Hamaguchi T."/>
            <person name="Ohara M."/>
            <person name="Hisatomi A."/>
            <person name="Sekiguchi K."/>
            <person name="Takeda J.I."/>
            <person name="Ueyama J."/>
            <person name="Ito M."/>
            <person name="Nishiwaki H."/>
            <person name="Ogi T."/>
            <person name="Hirayama M."/>
            <person name="Ohkuma M."/>
            <person name="Sakamoto M."/>
            <person name="Ohno K."/>
        </authorList>
    </citation>
    <scope>NUCLEOTIDE SEQUENCE [LARGE SCALE GENOMIC DNA]</scope>
    <source>
        <strain evidence="1 2">13CB8C</strain>
    </source>
</reference>
<dbReference type="RefSeq" id="WP_407844857.1">
    <property type="nucleotide sequence ID" value="NZ_BAAFSG010000001.1"/>
</dbReference>
<organism evidence="1 2">
    <name type="scientific">Desulfovibrio falkowii</name>
    <dbReference type="NCBI Taxonomy" id="3136602"/>
    <lineage>
        <taxon>Bacteria</taxon>
        <taxon>Pseudomonadati</taxon>
        <taxon>Thermodesulfobacteriota</taxon>
        <taxon>Desulfovibrionia</taxon>
        <taxon>Desulfovibrionales</taxon>
        <taxon>Desulfovibrionaceae</taxon>
        <taxon>Desulfovibrio</taxon>
    </lineage>
</organism>
<dbReference type="EMBL" id="BAAFSG010000001">
    <property type="protein sequence ID" value="GAB1254598.1"/>
    <property type="molecule type" value="Genomic_DNA"/>
</dbReference>
<evidence type="ECO:0000313" key="2">
    <source>
        <dbReference type="Proteomes" id="UP001628192"/>
    </source>
</evidence>